<accession>A0A5N8WFR4</accession>
<dbReference type="AlphaFoldDB" id="A0A5N8WFR4"/>
<evidence type="ECO:0000313" key="2">
    <source>
        <dbReference type="EMBL" id="MPY45962.1"/>
    </source>
</evidence>
<comment type="caution">
    <text evidence="2">The sequence shown here is derived from an EMBL/GenBank/DDBJ whole genome shotgun (WGS) entry which is preliminary data.</text>
</comment>
<evidence type="ECO:0000313" key="3">
    <source>
        <dbReference type="Proteomes" id="UP000326979"/>
    </source>
</evidence>
<dbReference type="Proteomes" id="UP000326979">
    <property type="component" value="Unassembled WGS sequence"/>
</dbReference>
<dbReference type="EMBL" id="VJZE01000547">
    <property type="protein sequence ID" value="MPY45962.1"/>
    <property type="molecule type" value="Genomic_DNA"/>
</dbReference>
<dbReference type="InterPro" id="IPR007278">
    <property type="entry name" value="DUF397"/>
</dbReference>
<feature type="domain" description="DUF397" evidence="1">
    <location>
        <begin position="15"/>
        <end position="66"/>
    </location>
</feature>
<gene>
    <name evidence="2" type="ORF">FNH04_40490</name>
</gene>
<dbReference type="RefSeq" id="WP_152791180.1">
    <property type="nucleotide sequence ID" value="NZ_BAABEQ010000116.1"/>
</dbReference>
<evidence type="ECO:0000259" key="1">
    <source>
        <dbReference type="Pfam" id="PF04149"/>
    </source>
</evidence>
<keyword evidence="3" id="KW-1185">Reference proteome</keyword>
<organism evidence="2 3">
    <name type="scientific">Streptomyces phyllanthi</name>
    <dbReference type="NCBI Taxonomy" id="1803180"/>
    <lineage>
        <taxon>Bacteria</taxon>
        <taxon>Bacillati</taxon>
        <taxon>Actinomycetota</taxon>
        <taxon>Actinomycetes</taxon>
        <taxon>Kitasatosporales</taxon>
        <taxon>Streptomycetaceae</taxon>
        <taxon>Streptomyces</taxon>
    </lineage>
</organism>
<dbReference type="Pfam" id="PF04149">
    <property type="entry name" value="DUF397"/>
    <property type="match status" value="1"/>
</dbReference>
<name>A0A5N8WFR4_9ACTN</name>
<sequence>MTDIAAVPAGPVVVTWFKSSYSGGEGNECVEIAGLGAEVRVRDSKVPDGDILTVSADTFTTFLKGIAQGLPRPPLL</sequence>
<reference evidence="2 3" key="1">
    <citation type="submission" date="2019-07" db="EMBL/GenBank/DDBJ databases">
        <title>New species of Amycolatopsis and Streptomyces.</title>
        <authorList>
            <person name="Duangmal K."/>
            <person name="Teo W.F.A."/>
            <person name="Lipun K."/>
        </authorList>
    </citation>
    <scope>NUCLEOTIDE SEQUENCE [LARGE SCALE GENOMIC DNA]</scope>
    <source>
        <strain evidence="2 3">TISTR 2346</strain>
    </source>
</reference>
<protein>
    <submittedName>
        <fullName evidence="2">DUF397 domain-containing protein</fullName>
    </submittedName>
</protein>
<proteinExistence type="predicted"/>
<dbReference type="OrthoDB" id="4323652at2"/>